<keyword evidence="3" id="KW-0309">Germination</keyword>
<dbReference type="Pfam" id="PF05504">
    <property type="entry name" value="Spore_GerAC"/>
    <property type="match status" value="1"/>
</dbReference>
<dbReference type="Gene3D" id="6.20.190.10">
    <property type="entry name" value="Nutrient germinant receptor protein C, domain 1"/>
    <property type="match status" value="1"/>
</dbReference>
<dbReference type="EMBL" id="LQYN01000169">
    <property type="protein sequence ID" value="KYC84209.1"/>
    <property type="molecule type" value="Genomic_DNA"/>
</dbReference>
<dbReference type="PANTHER" id="PTHR35789">
    <property type="entry name" value="SPORE GERMINATION PROTEIN B3"/>
    <property type="match status" value="1"/>
</dbReference>
<comment type="caution">
    <text evidence="10">The sequence shown here is derived from an EMBL/GenBank/DDBJ whole genome shotgun (WGS) entry which is preliminary data.</text>
</comment>
<dbReference type="PATRIC" id="fig|46224.3.peg.2082"/>
<dbReference type="GO" id="GO:0016020">
    <property type="term" value="C:membrane"/>
    <property type="evidence" value="ECO:0007669"/>
    <property type="project" value="UniProtKB-SubCell"/>
</dbReference>
<comment type="subcellular location">
    <subcellularLocation>
        <location evidence="1">Membrane</location>
        <topology evidence="1">Lipid-anchor</topology>
    </subcellularLocation>
</comment>
<dbReference type="STRING" id="46224.B4102_0940"/>
<dbReference type="Pfam" id="PF25198">
    <property type="entry name" value="Spore_GerAC_N"/>
    <property type="match status" value="1"/>
</dbReference>
<dbReference type="GO" id="GO:0009847">
    <property type="term" value="P:spore germination"/>
    <property type="evidence" value="ECO:0007669"/>
    <property type="project" value="InterPro"/>
</dbReference>
<dbReference type="NCBIfam" id="TIGR02887">
    <property type="entry name" value="spore_ger_x_C"/>
    <property type="match status" value="1"/>
</dbReference>
<evidence type="ECO:0000256" key="5">
    <source>
        <dbReference type="ARBA" id="ARBA00023136"/>
    </source>
</evidence>
<keyword evidence="11" id="KW-1185">Reference proteome</keyword>
<feature type="domain" description="Spore germination GerAC-like C-terminal" evidence="8">
    <location>
        <begin position="226"/>
        <end position="390"/>
    </location>
</feature>
<protein>
    <recommendedName>
        <fullName evidence="12">Spore germination protein KC</fullName>
    </recommendedName>
</protein>
<dbReference type="Proteomes" id="UP000075666">
    <property type="component" value="Unassembled WGS sequence"/>
</dbReference>
<dbReference type="InterPro" id="IPR008844">
    <property type="entry name" value="Spore_GerAC-like"/>
</dbReference>
<keyword evidence="4" id="KW-0732">Signal</keyword>
<keyword evidence="7" id="KW-0449">Lipoprotein</keyword>
<evidence type="ECO:0008006" key="12">
    <source>
        <dbReference type="Google" id="ProtNLM"/>
    </source>
</evidence>
<name>A0A150KK87_9BACI</name>
<evidence type="ECO:0000313" key="11">
    <source>
        <dbReference type="Proteomes" id="UP000075666"/>
    </source>
</evidence>
<reference evidence="10 11" key="1">
    <citation type="submission" date="2016-01" db="EMBL/GenBank/DDBJ databases">
        <title>Genome Sequences of Twelve Sporeforming Bacillus Species Isolated from Foods.</title>
        <authorList>
            <person name="Berendsen E.M."/>
            <person name="Wells-Bennik M.H."/>
            <person name="Krawcyk A.O."/>
            <person name="De Jong A."/>
            <person name="Holsappel S."/>
            <person name="Eijlander R.T."/>
            <person name="Kuipers O.P."/>
        </authorList>
    </citation>
    <scope>NUCLEOTIDE SEQUENCE [LARGE SCALE GENOMIC DNA]</scope>
    <source>
        <strain evidence="10 11">B4102</strain>
    </source>
</reference>
<evidence type="ECO:0000256" key="7">
    <source>
        <dbReference type="ARBA" id="ARBA00023288"/>
    </source>
</evidence>
<proteinExistence type="inferred from homology"/>
<dbReference type="AlphaFoldDB" id="A0A150KK87"/>
<evidence type="ECO:0000256" key="6">
    <source>
        <dbReference type="ARBA" id="ARBA00023139"/>
    </source>
</evidence>
<dbReference type="OrthoDB" id="9816067at2"/>
<comment type="similarity">
    <text evidence="2">Belongs to the GerABKC lipoprotein family.</text>
</comment>
<evidence type="ECO:0000256" key="1">
    <source>
        <dbReference type="ARBA" id="ARBA00004635"/>
    </source>
</evidence>
<dbReference type="RefSeq" id="WP_066235943.1">
    <property type="nucleotide sequence ID" value="NZ_JBHJSX010000019.1"/>
</dbReference>
<dbReference type="InterPro" id="IPR046953">
    <property type="entry name" value="Spore_GerAC-like_C"/>
</dbReference>
<dbReference type="PANTHER" id="PTHR35789:SF1">
    <property type="entry name" value="SPORE GERMINATION PROTEIN B3"/>
    <property type="match status" value="1"/>
</dbReference>
<feature type="domain" description="Spore germination protein N-terminal" evidence="9">
    <location>
        <begin position="23"/>
        <end position="197"/>
    </location>
</feature>
<gene>
    <name evidence="10" type="ORF">B4102_0940</name>
</gene>
<evidence type="ECO:0000259" key="8">
    <source>
        <dbReference type="Pfam" id="PF05504"/>
    </source>
</evidence>
<keyword evidence="6" id="KW-0564">Palmitate</keyword>
<evidence type="ECO:0000256" key="4">
    <source>
        <dbReference type="ARBA" id="ARBA00022729"/>
    </source>
</evidence>
<dbReference type="InterPro" id="IPR038501">
    <property type="entry name" value="Spore_GerAC_C_sf"/>
</dbReference>
<evidence type="ECO:0000313" key="10">
    <source>
        <dbReference type="EMBL" id="KYC84209.1"/>
    </source>
</evidence>
<dbReference type="PROSITE" id="PS51257">
    <property type="entry name" value="PROKAR_LIPOPROTEIN"/>
    <property type="match status" value="1"/>
</dbReference>
<organism evidence="10 11">
    <name type="scientific">Heyndrickxia sporothermodurans</name>
    <dbReference type="NCBI Taxonomy" id="46224"/>
    <lineage>
        <taxon>Bacteria</taxon>
        <taxon>Bacillati</taxon>
        <taxon>Bacillota</taxon>
        <taxon>Bacilli</taxon>
        <taxon>Bacillales</taxon>
        <taxon>Bacillaceae</taxon>
        <taxon>Heyndrickxia</taxon>
    </lineage>
</organism>
<evidence type="ECO:0000259" key="9">
    <source>
        <dbReference type="Pfam" id="PF25198"/>
    </source>
</evidence>
<accession>A0A150KK87</accession>
<evidence type="ECO:0000256" key="2">
    <source>
        <dbReference type="ARBA" id="ARBA00007886"/>
    </source>
</evidence>
<sequence length="401" mass="44953">MKRNCLLLTILITSITFLTGCWDKSELTDLAIVHAVGVDKTDNGEYLLTFQIINPGNFASEQEGGSSGIPVTVYSTTGNNLEEAARIASKEISRKVYYAHANLVIIGEELARGDITKIFDIVERNPQFRTTASIVVAENSRAIDMLKILTPIDKLPANKITKALKFTEKALGENIDVSVDDVIKRLTNPGKEPIMSTFIIKGDLEQGQGQSNTETTEAAARLSAGGLAIFKEGKLEKVIYGQTARSIVWILNKLDQTVIGINWDEQKLPISFAVNSRKSEIHLKIKNNKPIYTIHIKAEGDIREATVPIDLTDPKILQQLEKNIAKKIKKEMLHAVKIIQKEKTDIFGFGEIFYRKSPDLWKKVDQDWNEIVFPELTVNVKVDVFIRRTGLRNNPYFSDLK</sequence>
<keyword evidence="5" id="KW-0472">Membrane</keyword>
<evidence type="ECO:0000256" key="3">
    <source>
        <dbReference type="ARBA" id="ARBA00022544"/>
    </source>
</evidence>
<dbReference type="Gene3D" id="3.30.300.210">
    <property type="entry name" value="Nutrient germinant receptor protein C, domain 3"/>
    <property type="match status" value="1"/>
</dbReference>
<dbReference type="InterPro" id="IPR057336">
    <property type="entry name" value="GerAC_N"/>
</dbReference>